<comment type="caution">
    <text evidence="1">The sequence shown here is derived from an EMBL/GenBank/DDBJ whole genome shotgun (WGS) entry which is preliminary data.</text>
</comment>
<keyword evidence="2" id="KW-1185">Reference proteome</keyword>
<protein>
    <submittedName>
        <fullName evidence="1">Uncharacterized protein</fullName>
    </submittedName>
</protein>
<reference evidence="1" key="1">
    <citation type="submission" date="2021-01" db="EMBL/GenBank/DDBJ databases">
        <authorList>
            <consortium name="Genoscope - CEA"/>
            <person name="William W."/>
        </authorList>
    </citation>
    <scope>NUCLEOTIDE SEQUENCE</scope>
</reference>
<evidence type="ECO:0000313" key="1">
    <source>
        <dbReference type="EMBL" id="CAD8090982.1"/>
    </source>
</evidence>
<gene>
    <name evidence="1" type="ORF">PPRIM_AZ9-3.1.T0870071</name>
</gene>
<dbReference type="AlphaFoldDB" id="A0A8S1NFY6"/>
<dbReference type="OMA" id="VFNEFKL"/>
<evidence type="ECO:0000313" key="2">
    <source>
        <dbReference type="Proteomes" id="UP000688137"/>
    </source>
</evidence>
<sequence>MQNSEVQQQLSETKILFSFEQFNEDMENENLEIEKEKQYFSNLFEDLIVQSINPYEESQNNKLRNTEINQFRRKSHKAIKKQQKSIRSQQKHRIYSQKNIKETLMNIQQQQFKPLHLTKETQISQGEWQEDHQIQVQQYVVISLCYQIEDQSRLFDYLTCQIQLTKT</sequence>
<name>A0A8S1NFY6_PARPR</name>
<proteinExistence type="predicted"/>
<accession>A0A8S1NFY6</accession>
<dbReference type="EMBL" id="CAJJDM010000090">
    <property type="protein sequence ID" value="CAD8090982.1"/>
    <property type="molecule type" value="Genomic_DNA"/>
</dbReference>
<dbReference type="Proteomes" id="UP000688137">
    <property type="component" value="Unassembled WGS sequence"/>
</dbReference>
<organism evidence="1 2">
    <name type="scientific">Paramecium primaurelia</name>
    <dbReference type="NCBI Taxonomy" id="5886"/>
    <lineage>
        <taxon>Eukaryota</taxon>
        <taxon>Sar</taxon>
        <taxon>Alveolata</taxon>
        <taxon>Ciliophora</taxon>
        <taxon>Intramacronucleata</taxon>
        <taxon>Oligohymenophorea</taxon>
        <taxon>Peniculida</taxon>
        <taxon>Parameciidae</taxon>
        <taxon>Paramecium</taxon>
    </lineage>
</organism>